<accession>Q0RT42</accession>
<feature type="transmembrane region" description="Helical" evidence="7">
    <location>
        <begin position="176"/>
        <end position="197"/>
    </location>
</feature>
<dbReference type="Proteomes" id="UP000000657">
    <property type="component" value="Chromosome"/>
</dbReference>
<comment type="subcellular location">
    <subcellularLocation>
        <location evidence="1 7">Cell membrane</location>
        <topology evidence="1 7">Multi-pass membrane protein</topology>
    </subcellularLocation>
</comment>
<reference evidence="9 10" key="1">
    <citation type="journal article" date="2007" name="Genome Res.">
        <title>Genome characteristics of facultatively symbiotic Frankia sp. strains reflect host range and host plant biogeography.</title>
        <authorList>
            <person name="Normand P."/>
            <person name="Lapierre P."/>
            <person name="Tisa L.S."/>
            <person name="Gogarten J.P."/>
            <person name="Alloisio N."/>
            <person name="Bagnarol E."/>
            <person name="Bassi C.A."/>
            <person name="Berry A.M."/>
            <person name="Bickhart D.M."/>
            <person name="Choisne N."/>
            <person name="Couloux A."/>
            <person name="Cournoyer B."/>
            <person name="Cruveiller S."/>
            <person name="Daubin V."/>
            <person name="Demange N."/>
            <person name="Francino M.P."/>
            <person name="Goltsman E."/>
            <person name="Huang Y."/>
            <person name="Kopp O.R."/>
            <person name="Labarre L."/>
            <person name="Lapidus A."/>
            <person name="Lavire C."/>
            <person name="Marechal J."/>
            <person name="Martinez M."/>
            <person name="Mastronunzio J.E."/>
            <person name="Mullin B.C."/>
            <person name="Niemann J."/>
            <person name="Pujic P."/>
            <person name="Rawnsley T."/>
            <person name="Rouy Z."/>
            <person name="Schenowitz C."/>
            <person name="Sellstedt A."/>
            <person name="Tavares F."/>
            <person name="Tomkins J.P."/>
            <person name="Vallenet D."/>
            <person name="Valverde C."/>
            <person name="Wall L.G."/>
            <person name="Wang Y."/>
            <person name="Medigue C."/>
            <person name="Benson D.R."/>
        </authorList>
    </citation>
    <scope>NUCLEOTIDE SEQUENCE [LARGE SCALE GENOMIC DNA]</scope>
    <source>
        <strain evidence="10">DSM 45986 / CECT 9034 / ACN14a</strain>
    </source>
</reference>
<dbReference type="HOGENOM" id="CLU_046113_1_2_11"/>
<protein>
    <submittedName>
        <fullName evidence="9">Alkanesulfonate transport protein (ABC superfamily, membrane)</fullName>
    </submittedName>
</protein>
<sequence>MDLAAGRRRTTRRRRVPTEVRRFLGPALLFALWWAVTGLDLVSDRALASPAAVLDAARELWRNGDLVDSLGASLYRVGAGVLFGVGIGLALAVVAGFFRTASDVVDSAMNFLRTIPVIALLPLIIVWIGIGESAKIFLITVGVAFPIYMNTYAAIRGVDARLVEAGQTFGLGRFGLVRSVIVPAAAPGFLVGLRWALGVAWLLLVFAEQVNTDSGLGYLLNSAQSWNRTDIIVLCLVVYGILGLVSDGLVRLLERMLLSWRRGFDGT</sequence>
<proteinExistence type="inferred from homology"/>
<organism evidence="9 10">
    <name type="scientific">Frankia alni (strain DSM 45986 / CECT 9034 / ACN14a)</name>
    <dbReference type="NCBI Taxonomy" id="326424"/>
    <lineage>
        <taxon>Bacteria</taxon>
        <taxon>Bacillati</taxon>
        <taxon>Actinomycetota</taxon>
        <taxon>Actinomycetes</taxon>
        <taxon>Frankiales</taxon>
        <taxon>Frankiaceae</taxon>
        <taxon>Frankia</taxon>
    </lineage>
</organism>
<dbReference type="eggNOG" id="COG0600">
    <property type="taxonomic scope" value="Bacteria"/>
</dbReference>
<dbReference type="AlphaFoldDB" id="Q0RT42"/>
<feature type="transmembrane region" description="Helical" evidence="7">
    <location>
        <begin position="231"/>
        <end position="253"/>
    </location>
</feature>
<keyword evidence="10" id="KW-1185">Reference proteome</keyword>
<dbReference type="PANTHER" id="PTHR30151:SF38">
    <property type="entry name" value="ALIPHATIC SULFONATES TRANSPORT PERMEASE PROTEIN SSUC-RELATED"/>
    <property type="match status" value="1"/>
</dbReference>
<dbReference type="PANTHER" id="PTHR30151">
    <property type="entry name" value="ALKANE SULFONATE ABC TRANSPORTER-RELATED, MEMBRANE SUBUNIT"/>
    <property type="match status" value="1"/>
</dbReference>
<comment type="similarity">
    <text evidence="7">Belongs to the binding-protein-dependent transport system permease family.</text>
</comment>
<dbReference type="Pfam" id="PF00528">
    <property type="entry name" value="BPD_transp_1"/>
    <property type="match status" value="1"/>
</dbReference>
<dbReference type="FunFam" id="1.10.3720.10:FF:000003">
    <property type="entry name" value="Aliphatic sulfonate ABC transporter permease"/>
    <property type="match status" value="1"/>
</dbReference>
<dbReference type="GO" id="GO:0042918">
    <property type="term" value="P:alkanesulfonate transmembrane transport"/>
    <property type="evidence" value="ECO:0007669"/>
    <property type="project" value="UniProtKB-ARBA"/>
</dbReference>
<dbReference type="PROSITE" id="PS50928">
    <property type="entry name" value="ABC_TM1"/>
    <property type="match status" value="1"/>
</dbReference>
<evidence type="ECO:0000256" key="7">
    <source>
        <dbReference type="RuleBase" id="RU363032"/>
    </source>
</evidence>
<feature type="transmembrane region" description="Helical" evidence="7">
    <location>
        <begin position="110"/>
        <end position="130"/>
    </location>
</feature>
<dbReference type="STRING" id="326424.FRAAL0587"/>
<evidence type="ECO:0000313" key="9">
    <source>
        <dbReference type="EMBL" id="CAJ59261.1"/>
    </source>
</evidence>
<feature type="transmembrane region" description="Helical" evidence="7">
    <location>
        <begin position="72"/>
        <end position="98"/>
    </location>
</feature>
<evidence type="ECO:0000256" key="2">
    <source>
        <dbReference type="ARBA" id="ARBA00022448"/>
    </source>
</evidence>
<keyword evidence="5 7" id="KW-1133">Transmembrane helix</keyword>
<keyword evidence="3" id="KW-1003">Cell membrane</keyword>
<keyword evidence="2 7" id="KW-0813">Transport</keyword>
<feature type="domain" description="ABC transmembrane type-1" evidence="8">
    <location>
        <begin position="70"/>
        <end position="250"/>
    </location>
</feature>
<dbReference type="CDD" id="cd06261">
    <property type="entry name" value="TM_PBP2"/>
    <property type="match status" value="1"/>
</dbReference>
<feature type="transmembrane region" description="Helical" evidence="7">
    <location>
        <begin position="136"/>
        <end position="155"/>
    </location>
</feature>
<name>Q0RT42_FRAAA</name>
<dbReference type="GO" id="GO:0005886">
    <property type="term" value="C:plasma membrane"/>
    <property type="evidence" value="ECO:0007669"/>
    <property type="project" value="UniProtKB-SubCell"/>
</dbReference>
<evidence type="ECO:0000259" key="8">
    <source>
        <dbReference type="PROSITE" id="PS50928"/>
    </source>
</evidence>
<evidence type="ECO:0000256" key="5">
    <source>
        <dbReference type="ARBA" id="ARBA00022989"/>
    </source>
</evidence>
<dbReference type="InterPro" id="IPR035906">
    <property type="entry name" value="MetI-like_sf"/>
</dbReference>
<evidence type="ECO:0000256" key="1">
    <source>
        <dbReference type="ARBA" id="ARBA00004651"/>
    </source>
</evidence>
<evidence type="ECO:0000256" key="6">
    <source>
        <dbReference type="ARBA" id="ARBA00023136"/>
    </source>
</evidence>
<gene>
    <name evidence="9" type="primary">ssuC</name>
    <name evidence="9" type="ordered locus">FRAAL0587</name>
</gene>
<dbReference type="InterPro" id="IPR000515">
    <property type="entry name" value="MetI-like"/>
</dbReference>
<evidence type="ECO:0000256" key="4">
    <source>
        <dbReference type="ARBA" id="ARBA00022692"/>
    </source>
</evidence>
<keyword evidence="6 7" id="KW-0472">Membrane</keyword>
<dbReference type="SUPFAM" id="SSF161098">
    <property type="entry name" value="MetI-like"/>
    <property type="match status" value="1"/>
</dbReference>
<dbReference type="KEGG" id="fal:FRAAL0587"/>
<evidence type="ECO:0000313" key="10">
    <source>
        <dbReference type="Proteomes" id="UP000000657"/>
    </source>
</evidence>
<dbReference type="Gene3D" id="1.10.3720.10">
    <property type="entry name" value="MetI-like"/>
    <property type="match status" value="1"/>
</dbReference>
<keyword evidence="4 7" id="KW-0812">Transmembrane</keyword>
<evidence type="ECO:0000256" key="3">
    <source>
        <dbReference type="ARBA" id="ARBA00022475"/>
    </source>
</evidence>
<dbReference type="EMBL" id="CT573213">
    <property type="protein sequence ID" value="CAJ59261.1"/>
    <property type="molecule type" value="Genomic_DNA"/>
</dbReference>